<dbReference type="AlphaFoldDB" id="A0A6L6Q7R6"/>
<keyword evidence="5 7" id="KW-1133">Transmembrane helix</keyword>
<feature type="transmembrane region" description="Helical" evidence="7">
    <location>
        <begin position="377"/>
        <end position="399"/>
    </location>
</feature>
<evidence type="ECO:0000313" key="10">
    <source>
        <dbReference type="Proteomes" id="UP000484015"/>
    </source>
</evidence>
<feature type="transmembrane region" description="Helical" evidence="7">
    <location>
        <begin position="49"/>
        <end position="70"/>
    </location>
</feature>
<feature type="transmembrane region" description="Helical" evidence="7">
    <location>
        <begin position="259"/>
        <end position="281"/>
    </location>
</feature>
<comment type="caution">
    <text evidence="9">The sequence shown here is derived from an EMBL/GenBank/DDBJ whole genome shotgun (WGS) entry which is preliminary data.</text>
</comment>
<dbReference type="InterPro" id="IPR036259">
    <property type="entry name" value="MFS_trans_sf"/>
</dbReference>
<feature type="domain" description="Major facilitator superfamily (MFS) profile" evidence="8">
    <location>
        <begin position="1"/>
        <end position="198"/>
    </location>
</feature>
<protein>
    <submittedName>
        <fullName evidence="9">MFS transporter</fullName>
    </submittedName>
</protein>
<keyword evidence="6 7" id="KW-0472">Membrane</keyword>
<evidence type="ECO:0000256" key="4">
    <source>
        <dbReference type="ARBA" id="ARBA00022692"/>
    </source>
</evidence>
<dbReference type="PANTHER" id="PTHR23513">
    <property type="entry name" value="INTEGRAL MEMBRANE EFFLUX PROTEIN-RELATED"/>
    <property type="match status" value="1"/>
</dbReference>
<dbReference type="Gene3D" id="1.20.1250.20">
    <property type="entry name" value="MFS general substrate transporter like domains"/>
    <property type="match status" value="1"/>
</dbReference>
<evidence type="ECO:0000313" key="9">
    <source>
        <dbReference type="EMBL" id="MTW05670.1"/>
    </source>
</evidence>
<evidence type="ECO:0000256" key="5">
    <source>
        <dbReference type="ARBA" id="ARBA00022989"/>
    </source>
</evidence>
<dbReference type="SUPFAM" id="SSF103473">
    <property type="entry name" value="MFS general substrate transporter"/>
    <property type="match status" value="1"/>
</dbReference>
<keyword evidence="2" id="KW-0813">Transport</keyword>
<reference evidence="9 10" key="1">
    <citation type="submission" date="2019-11" db="EMBL/GenBank/DDBJ databases">
        <title>Type strains purchased from KCTC, JCM and DSMZ.</title>
        <authorList>
            <person name="Lu H."/>
        </authorList>
    </citation>
    <scope>NUCLEOTIDE SEQUENCE [LARGE SCALE GENOMIC DNA]</scope>
    <source>
        <strain evidence="9 10">KCTC 42409</strain>
    </source>
</reference>
<feature type="transmembrane region" description="Helical" evidence="7">
    <location>
        <begin position="293"/>
        <end position="319"/>
    </location>
</feature>
<feature type="transmembrane region" description="Helical" evidence="7">
    <location>
        <begin position="175"/>
        <end position="192"/>
    </location>
</feature>
<dbReference type="GO" id="GO:0022857">
    <property type="term" value="F:transmembrane transporter activity"/>
    <property type="evidence" value="ECO:0007669"/>
    <property type="project" value="InterPro"/>
</dbReference>
<evidence type="ECO:0000256" key="3">
    <source>
        <dbReference type="ARBA" id="ARBA00022475"/>
    </source>
</evidence>
<evidence type="ECO:0000256" key="6">
    <source>
        <dbReference type="ARBA" id="ARBA00023136"/>
    </source>
</evidence>
<feature type="transmembrane region" description="Helical" evidence="7">
    <location>
        <begin position="222"/>
        <end position="247"/>
    </location>
</feature>
<feature type="transmembrane region" description="Helical" evidence="7">
    <location>
        <begin position="82"/>
        <end position="102"/>
    </location>
</feature>
<keyword evidence="3" id="KW-1003">Cell membrane</keyword>
<dbReference type="OrthoDB" id="7283966at2"/>
<dbReference type="InterPro" id="IPR010290">
    <property type="entry name" value="TM_effector"/>
</dbReference>
<dbReference type="PANTHER" id="PTHR23513:SF9">
    <property type="entry name" value="ENTEROBACTIN EXPORTER ENTS"/>
    <property type="match status" value="1"/>
</dbReference>
<feature type="transmembrane region" description="Helical" evidence="7">
    <location>
        <begin position="21"/>
        <end position="43"/>
    </location>
</feature>
<gene>
    <name evidence="9" type="ORF">GM668_26690</name>
</gene>
<dbReference type="InterPro" id="IPR020846">
    <property type="entry name" value="MFS_dom"/>
</dbReference>
<feature type="transmembrane region" description="Helical" evidence="7">
    <location>
        <begin position="108"/>
        <end position="125"/>
    </location>
</feature>
<evidence type="ECO:0000256" key="1">
    <source>
        <dbReference type="ARBA" id="ARBA00004651"/>
    </source>
</evidence>
<dbReference type="Proteomes" id="UP000484015">
    <property type="component" value="Unassembled WGS sequence"/>
</dbReference>
<comment type="subcellular location">
    <subcellularLocation>
        <location evidence="1">Cell membrane</location>
        <topology evidence="1">Multi-pass membrane protein</topology>
    </subcellularLocation>
</comment>
<sequence>MPAFDSTGLSVLKHRNFTSYLSARLCGTLAVQMQHVAIGWHVYALTGNLFDLGLIGLAQFAPFLLFILPAGQIADRRNRRDIVALCITAQLLCGLLLLAFTLSGTKTVWPVFAILALFGTARAFMTPASQAMVINLVPADSFSKAVALNSSTFHVAVILGPTLGGLLYYYGATTVFVVSSALLALSVVLMWMTKAARQTISKEPATWHSVLEGMRFVKSRPIVLGAISLDLFAVLFGGATALLPALAADVLHVGPGGLGLLRTAPGAGAALCSIALAFFPITRRVGAWMFGGVASFGVCTVVLGATSSFGVAVAALLLMGAGDMISVYVRHLLVQYETPDAIRGRVSAVNAVFIGASNELGEFESGVTAGWFGLTRAVIFGGIATLVVTGLWSVWFPVLSRMDRFPHAQREADEKSAAA</sequence>
<feature type="transmembrane region" description="Helical" evidence="7">
    <location>
        <begin position="146"/>
        <end position="169"/>
    </location>
</feature>
<organism evidence="9 10">
    <name type="scientific">Pseudoduganella ginsengisoli</name>
    <dbReference type="NCBI Taxonomy" id="1462440"/>
    <lineage>
        <taxon>Bacteria</taxon>
        <taxon>Pseudomonadati</taxon>
        <taxon>Pseudomonadota</taxon>
        <taxon>Betaproteobacteria</taxon>
        <taxon>Burkholderiales</taxon>
        <taxon>Oxalobacteraceae</taxon>
        <taxon>Telluria group</taxon>
        <taxon>Pseudoduganella</taxon>
    </lineage>
</organism>
<dbReference type="Pfam" id="PF05977">
    <property type="entry name" value="MFS_3"/>
    <property type="match status" value="1"/>
</dbReference>
<keyword evidence="4 7" id="KW-0812">Transmembrane</keyword>
<dbReference type="EMBL" id="WNLA01000028">
    <property type="protein sequence ID" value="MTW05670.1"/>
    <property type="molecule type" value="Genomic_DNA"/>
</dbReference>
<evidence type="ECO:0000256" key="2">
    <source>
        <dbReference type="ARBA" id="ARBA00022448"/>
    </source>
</evidence>
<evidence type="ECO:0000256" key="7">
    <source>
        <dbReference type="SAM" id="Phobius"/>
    </source>
</evidence>
<dbReference type="GO" id="GO:0005886">
    <property type="term" value="C:plasma membrane"/>
    <property type="evidence" value="ECO:0007669"/>
    <property type="project" value="UniProtKB-SubCell"/>
</dbReference>
<name>A0A6L6Q7R6_9BURK</name>
<proteinExistence type="predicted"/>
<accession>A0A6L6Q7R6</accession>
<dbReference type="PROSITE" id="PS50850">
    <property type="entry name" value="MFS"/>
    <property type="match status" value="1"/>
</dbReference>
<evidence type="ECO:0000259" key="8">
    <source>
        <dbReference type="PROSITE" id="PS50850"/>
    </source>
</evidence>
<keyword evidence="10" id="KW-1185">Reference proteome</keyword>
<dbReference type="RefSeq" id="WP_155442016.1">
    <property type="nucleotide sequence ID" value="NZ_WNLA01000028.1"/>
</dbReference>
<dbReference type="CDD" id="cd06173">
    <property type="entry name" value="MFS_MefA_like"/>
    <property type="match status" value="1"/>
</dbReference>